<dbReference type="PANTHER" id="PTHR21198:SF7">
    <property type="entry name" value="ASPARTATE-GLUTAMATE RACEMASE FAMILY"/>
    <property type="match status" value="1"/>
</dbReference>
<dbReference type="InterPro" id="IPR015942">
    <property type="entry name" value="Asp/Glu/hydantoin_racemase"/>
</dbReference>
<evidence type="ECO:0000313" key="4">
    <source>
        <dbReference type="Proteomes" id="UP001369736"/>
    </source>
</evidence>
<comment type="similarity">
    <text evidence="1">Belongs to the aspartate/glutamate racemases family.</text>
</comment>
<sequence>MPHAGILAANPDGAAQCFLRYCRAGAAELGGHTYPDVSLDYIGFGHHLRAWQAGDLDTVGAYLARSVARLAASGAEFFVCPDNTAHLVLDEIGPELPLPGIHIAQAVATTARAAGHRRVGVLGTAFITGSALYPTWLGADGIEVETPAPPDAERLDGIIFGELVDGIASEASRAWFVEVVRGLAARGCDAVALASTELPLLLAPDDSPLPVIDSTVVLADRALDTALGRSSLPTWRGGRHGDLR</sequence>
<evidence type="ECO:0000256" key="2">
    <source>
        <dbReference type="ARBA" id="ARBA00023235"/>
    </source>
</evidence>
<dbReference type="NCBIfam" id="TIGR00035">
    <property type="entry name" value="asp_race"/>
    <property type="match status" value="1"/>
</dbReference>
<dbReference type="GO" id="GO:0016853">
    <property type="term" value="F:isomerase activity"/>
    <property type="evidence" value="ECO:0007669"/>
    <property type="project" value="UniProtKB-KW"/>
</dbReference>
<dbReference type="EC" id="5.1.1.-" evidence="3"/>
<dbReference type="Pfam" id="PF01177">
    <property type="entry name" value="Asp_Glu_race"/>
    <property type="match status" value="1"/>
</dbReference>
<comment type="caution">
    <text evidence="3">The sequence shown here is derived from an EMBL/GenBank/DDBJ whole genome shotgun (WGS) entry which is preliminary data.</text>
</comment>
<evidence type="ECO:0000256" key="1">
    <source>
        <dbReference type="ARBA" id="ARBA00007847"/>
    </source>
</evidence>
<dbReference type="Proteomes" id="UP001369736">
    <property type="component" value="Unassembled WGS sequence"/>
</dbReference>
<accession>A0ABU8M9V3</accession>
<organism evidence="3 4">
    <name type="scientific">Actinomycetospora flava</name>
    <dbReference type="NCBI Taxonomy" id="3129232"/>
    <lineage>
        <taxon>Bacteria</taxon>
        <taxon>Bacillati</taxon>
        <taxon>Actinomycetota</taxon>
        <taxon>Actinomycetes</taxon>
        <taxon>Pseudonocardiales</taxon>
        <taxon>Pseudonocardiaceae</taxon>
        <taxon>Actinomycetospora</taxon>
    </lineage>
</organism>
<keyword evidence="4" id="KW-1185">Reference proteome</keyword>
<protein>
    <submittedName>
        <fullName evidence="3">Amino acid racemase</fullName>
        <ecNumber evidence="3">5.1.1.-</ecNumber>
    </submittedName>
</protein>
<dbReference type="RefSeq" id="WP_337705016.1">
    <property type="nucleotide sequence ID" value="NZ_JBBEGM010000009.1"/>
</dbReference>
<gene>
    <name evidence="3" type="ORF">WCD58_21005</name>
</gene>
<dbReference type="EMBL" id="JBBEGM010000009">
    <property type="protein sequence ID" value="MEJ2863653.1"/>
    <property type="molecule type" value="Genomic_DNA"/>
</dbReference>
<dbReference type="InterPro" id="IPR004380">
    <property type="entry name" value="Asp_race"/>
</dbReference>
<reference evidence="3 4" key="1">
    <citation type="submission" date="2024-03" db="EMBL/GenBank/DDBJ databases">
        <title>Actinomycetospora sp. OC33-EN07, a novel actinomycete isolated from wild orchid (Aerides multiflora).</title>
        <authorList>
            <person name="Suriyachadkun C."/>
        </authorList>
    </citation>
    <scope>NUCLEOTIDE SEQUENCE [LARGE SCALE GENOMIC DNA]</scope>
    <source>
        <strain evidence="3 4">OC33-EN07</strain>
    </source>
</reference>
<proteinExistence type="inferred from homology"/>
<name>A0ABU8M9V3_9PSEU</name>
<dbReference type="PANTHER" id="PTHR21198">
    <property type="entry name" value="GLUTAMATE RACEMASE"/>
    <property type="match status" value="1"/>
</dbReference>
<dbReference type="InterPro" id="IPR001920">
    <property type="entry name" value="Asp/Glu_race"/>
</dbReference>
<evidence type="ECO:0000313" key="3">
    <source>
        <dbReference type="EMBL" id="MEJ2863653.1"/>
    </source>
</evidence>
<keyword evidence="2 3" id="KW-0413">Isomerase</keyword>
<dbReference type="Gene3D" id="3.40.50.1860">
    <property type="match status" value="2"/>
</dbReference>
<dbReference type="SUPFAM" id="SSF53681">
    <property type="entry name" value="Aspartate/glutamate racemase"/>
    <property type="match status" value="2"/>
</dbReference>